<feature type="transmembrane region" description="Helical" evidence="2">
    <location>
        <begin position="143"/>
        <end position="160"/>
    </location>
</feature>
<sequence>MPQSRPPSEPPPGTTQPPEADVLRHLLRSPGYLKLLAFCALIGVPVSLASFWFLVALHKAEHALWADLPEALGWDVPPWWWPLPLLLVAGTAVGLIATHLHGGGGHIPAAGVQMGDTTPAVLPGVVLAAAASLPFGAVLGPEAPLIALGTALALLFRDLSQAPATRRAPHSWAPREPRRPSPRSSATRWSPRYCWSRWRGWAGRSCSR</sequence>
<feature type="transmembrane region" description="Helical" evidence="2">
    <location>
        <begin position="32"/>
        <end position="55"/>
    </location>
</feature>
<feature type="region of interest" description="Disordered" evidence="1">
    <location>
        <begin position="166"/>
        <end position="188"/>
    </location>
</feature>
<organism evidence="3 4">
    <name type="scientific">Streptomyces caledonius</name>
    <dbReference type="NCBI Taxonomy" id="3134107"/>
    <lineage>
        <taxon>Bacteria</taxon>
        <taxon>Bacillati</taxon>
        <taxon>Actinomycetota</taxon>
        <taxon>Actinomycetes</taxon>
        <taxon>Kitasatosporales</taxon>
        <taxon>Streptomycetaceae</taxon>
        <taxon>Streptomyces</taxon>
    </lineage>
</organism>
<keyword evidence="2" id="KW-0812">Transmembrane</keyword>
<dbReference type="Gene3D" id="1.10.3080.10">
    <property type="entry name" value="Clc chloride channel"/>
    <property type="match status" value="1"/>
</dbReference>
<evidence type="ECO:0000256" key="1">
    <source>
        <dbReference type="SAM" id="MobiDB-lite"/>
    </source>
</evidence>
<evidence type="ECO:0008006" key="5">
    <source>
        <dbReference type="Google" id="ProtNLM"/>
    </source>
</evidence>
<dbReference type="EMBL" id="JBBKAM010000002">
    <property type="protein sequence ID" value="MEJ8643337.1"/>
    <property type="molecule type" value="Genomic_DNA"/>
</dbReference>
<accession>A0ABU8U617</accession>
<comment type="caution">
    <text evidence="3">The sequence shown here is derived from an EMBL/GenBank/DDBJ whole genome shotgun (WGS) entry which is preliminary data.</text>
</comment>
<keyword evidence="4" id="KW-1185">Reference proteome</keyword>
<keyword evidence="2" id="KW-1133">Transmembrane helix</keyword>
<gene>
    <name evidence="3" type="ORF">WKI68_21975</name>
</gene>
<name>A0ABU8U617_9ACTN</name>
<dbReference type="Proteomes" id="UP001382904">
    <property type="component" value="Unassembled WGS sequence"/>
</dbReference>
<dbReference type="SUPFAM" id="SSF81340">
    <property type="entry name" value="Clc chloride channel"/>
    <property type="match status" value="1"/>
</dbReference>
<proteinExistence type="predicted"/>
<evidence type="ECO:0000313" key="4">
    <source>
        <dbReference type="Proteomes" id="UP001382904"/>
    </source>
</evidence>
<feature type="transmembrane region" description="Helical" evidence="2">
    <location>
        <begin position="79"/>
        <end position="100"/>
    </location>
</feature>
<evidence type="ECO:0000256" key="2">
    <source>
        <dbReference type="SAM" id="Phobius"/>
    </source>
</evidence>
<dbReference type="InterPro" id="IPR014743">
    <property type="entry name" value="Cl-channel_core"/>
</dbReference>
<protein>
    <recommendedName>
        <fullName evidence="5">Chloride channel protein</fullName>
    </recommendedName>
</protein>
<evidence type="ECO:0000313" key="3">
    <source>
        <dbReference type="EMBL" id="MEJ8643337.1"/>
    </source>
</evidence>
<reference evidence="3 4" key="1">
    <citation type="submission" date="2024-03" db="EMBL/GenBank/DDBJ databases">
        <title>Novel Streptomyces species of biotechnological and ecological value are a feature of Machair soil.</title>
        <authorList>
            <person name="Prole J.R."/>
            <person name="Goodfellow M."/>
            <person name="Allenby N."/>
            <person name="Ward A.C."/>
        </authorList>
    </citation>
    <scope>NUCLEOTIDE SEQUENCE [LARGE SCALE GENOMIC DNA]</scope>
    <source>
        <strain evidence="3 4">MS1.HAVA.3</strain>
    </source>
</reference>
<keyword evidence="2" id="KW-0472">Membrane</keyword>